<gene>
    <name evidence="4" type="ORF">EDC62_2399</name>
</gene>
<dbReference type="CDD" id="cd00118">
    <property type="entry name" value="LysM"/>
    <property type="match status" value="1"/>
</dbReference>
<sequence>MMNNTKSGASAGTGSQHGSRRAVLDKPYRMTALRAAALAAWIAAGLAPGAAQALGLGPIRVQSALGEPLDAAVEVLQIDADEAASLRVSLAPASAFRAAGVDYNAALAGAKVTLQQRPDGTRVLRIQGERAVNEPFLDLILEANWASGRLTREYTLLLDPPKNPAAKPADRGTTLPAVVNAPRPAAPVAVAPATATPRRTEESAAPGTGGTVTVRRGDTALGIVARHKPAGVSLEQMLVALLRANPDAFVGGNVNRLRAGAVVRLPDETSARGIEPGEARQVLALQSADFNAFRGRLARSVPAVQTEVSSRAASGKVETQVTEQRPAAVAPDKLTLSKGKVASANDREAQIAAELRKKEAEQRLAELTRNANELAKLQASSAALGAASAAASKPGLAVPATAPAASAAVSATAQPAPAAASAPAAAASIATSAAAAPASAVASAPASQAQAPASRPAVAKAAPAAPAPEPSLLDSLLENPLIPGAGAALIALLAGFGIYRMRANKASKAHEESSFLESRVQPDSFFGSSGGQHVDTSDEKPSGNSSLAYSPSQLEAGGDVDPVAEADVYLAYGRDLQAEEILKEALKLHPNRVAIHVKLAEIYAKRRDARAVEALAKQVLRITEGMGPEWQRLCEIGRSIDPNNPVYSGQAPESAPPTPESAPSPLFAPSTIPVNPKPEFSPSQSGVDFDLSQFDSPLPEEPSGARGEPAASDTAATPAQADPAPAAEPAFAAAAETQAAAEPLANAPKGGDEALLEFDLGTLSLDLEPNAVAAATGAQAPTPASAASSMPPLSFDFEPSAAPTPAAPAPTEPASLGGDADELETKLALAHELRGIGDTEGARALAEEVLAAASGPLKLKAQQFRDDLG</sequence>
<dbReference type="InterPro" id="IPR011990">
    <property type="entry name" value="TPR-like_helical_dom_sf"/>
</dbReference>
<feature type="domain" description="FimV N-terminal" evidence="3">
    <location>
        <begin position="54"/>
        <end position="161"/>
    </location>
</feature>
<keyword evidence="1" id="KW-0175">Coiled coil</keyword>
<dbReference type="Proteomes" id="UP000272193">
    <property type="component" value="Unassembled WGS sequence"/>
</dbReference>
<feature type="compositionally biased region" description="Low complexity" evidence="2">
    <location>
        <begin position="709"/>
        <end position="739"/>
    </location>
</feature>
<organism evidence="4 5">
    <name type="scientific">Tibeticola sediminis</name>
    <dbReference type="NCBI Taxonomy" id="1917811"/>
    <lineage>
        <taxon>Bacteria</taxon>
        <taxon>Pseudomonadati</taxon>
        <taxon>Pseudomonadota</taxon>
        <taxon>Betaproteobacteria</taxon>
        <taxon>Burkholderiales</taxon>
        <taxon>Comamonadaceae</taxon>
        <taxon>Tibeticola</taxon>
    </lineage>
</organism>
<comment type="caution">
    <text evidence="4">The sequence shown here is derived from an EMBL/GenBank/DDBJ whole genome shotgun (WGS) entry which is preliminary data.</text>
</comment>
<feature type="region of interest" description="Disordered" evidence="2">
    <location>
        <begin position="526"/>
        <end position="556"/>
    </location>
</feature>
<dbReference type="SUPFAM" id="SSF48452">
    <property type="entry name" value="TPR-like"/>
    <property type="match status" value="1"/>
</dbReference>
<dbReference type="EMBL" id="RKQL01000006">
    <property type="protein sequence ID" value="RPE64578.1"/>
    <property type="molecule type" value="Genomic_DNA"/>
</dbReference>
<feature type="compositionally biased region" description="Polar residues" evidence="2">
    <location>
        <begin position="542"/>
        <end position="553"/>
    </location>
</feature>
<dbReference type="NCBIfam" id="TIGR03505">
    <property type="entry name" value="FimV_core"/>
    <property type="match status" value="1"/>
</dbReference>
<dbReference type="Pfam" id="PF25800">
    <property type="entry name" value="FimV_N"/>
    <property type="match status" value="1"/>
</dbReference>
<dbReference type="Gene3D" id="1.20.58.2200">
    <property type="match status" value="1"/>
</dbReference>
<protein>
    <submittedName>
        <fullName evidence="4">Pilus assembly protein FimV</fullName>
    </submittedName>
</protein>
<accession>A0A3N4U422</accession>
<evidence type="ECO:0000313" key="5">
    <source>
        <dbReference type="Proteomes" id="UP000272193"/>
    </source>
</evidence>
<feature type="region of interest" description="Disordered" evidence="2">
    <location>
        <begin position="1"/>
        <end position="21"/>
    </location>
</feature>
<reference evidence="4 5" key="1">
    <citation type="submission" date="2018-11" db="EMBL/GenBank/DDBJ databases">
        <title>Genomic Encyclopedia of Type Strains, Phase IV (KMG-IV): sequencing the most valuable type-strain genomes for metagenomic binning, comparative biology and taxonomic classification.</title>
        <authorList>
            <person name="Goeker M."/>
        </authorList>
    </citation>
    <scope>NUCLEOTIDE SEQUENCE [LARGE SCALE GENOMIC DNA]</scope>
    <source>
        <strain evidence="4 5">DSM 101684</strain>
    </source>
</reference>
<dbReference type="Gene3D" id="3.10.350.10">
    <property type="entry name" value="LysM domain"/>
    <property type="match status" value="1"/>
</dbReference>
<feature type="region of interest" description="Disordered" evidence="2">
    <location>
        <begin position="188"/>
        <end position="213"/>
    </location>
</feature>
<dbReference type="InterPro" id="IPR020012">
    <property type="entry name" value="LysM_FimV"/>
</dbReference>
<feature type="compositionally biased region" description="Low complexity" evidence="2">
    <location>
        <begin position="776"/>
        <end position="804"/>
    </location>
</feature>
<dbReference type="Gene3D" id="1.25.40.10">
    <property type="entry name" value="Tetratricopeptide repeat domain"/>
    <property type="match status" value="1"/>
</dbReference>
<evidence type="ECO:0000259" key="3">
    <source>
        <dbReference type="Pfam" id="PF25800"/>
    </source>
</evidence>
<evidence type="ECO:0000313" key="4">
    <source>
        <dbReference type="EMBL" id="RPE64578.1"/>
    </source>
</evidence>
<dbReference type="InterPro" id="IPR057840">
    <property type="entry name" value="FimV_N"/>
</dbReference>
<keyword evidence="5" id="KW-1185">Reference proteome</keyword>
<feature type="compositionally biased region" description="Polar residues" evidence="2">
    <location>
        <begin position="1"/>
        <end position="17"/>
    </location>
</feature>
<dbReference type="RefSeq" id="WP_245968860.1">
    <property type="nucleotide sequence ID" value="NZ_RKQL01000006.1"/>
</dbReference>
<dbReference type="InterPro" id="IPR036779">
    <property type="entry name" value="LysM_dom_sf"/>
</dbReference>
<proteinExistence type="predicted"/>
<dbReference type="InterPro" id="IPR038440">
    <property type="entry name" value="FimV_C_sf"/>
</dbReference>
<feature type="region of interest" description="Disordered" evidence="2">
    <location>
        <begin position="776"/>
        <end position="821"/>
    </location>
</feature>
<name>A0A3N4U422_9BURK</name>
<dbReference type="AlphaFoldDB" id="A0A3N4U422"/>
<feature type="coiled-coil region" evidence="1">
    <location>
        <begin position="341"/>
        <end position="377"/>
    </location>
</feature>
<evidence type="ECO:0000256" key="1">
    <source>
        <dbReference type="SAM" id="Coils"/>
    </source>
</evidence>
<feature type="compositionally biased region" description="Low complexity" evidence="2">
    <location>
        <begin position="188"/>
        <end position="197"/>
    </location>
</feature>
<feature type="region of interest" description="Disordered" evidence="2">
    <location>
        <begin position="644"/>
        <end position="739"/>
    </location>
</feature>
<dbReference type="InterPro" id="IPR018392">
    <property type="entry name" value="LysM"/>
</dbReference>
<evidence type="ECO:0000256" key="2">
    <source>
        <dbReference type="SAM" id="MobiDB-lite"/>
    </source>
</evidence>